<accession>A0AB38A8I2</accession>
<sequence length="517" mass="55721">MADEATLSEQSSPQDSKRKKFKLHFPTAITVLFIVMIFAQVLTFLVPAGSYSKLQYNADDDALIITHPDETTEKVEATQETLTKLGISGKIEDYTSGAISKPVAIPNTYEKLDAKPQGVIEFLLAPISGVYDTIDIILFVFILGGCIGVLNKIGALNSAVFALSRITKGKEFILIIVLSLLMIVGGTTFGLGEETIALYPILMPVFLVAGYDAMTCIAVIFVGSSVGTMYSTLNPFAIGVATKAAGINMADQMNWRFIALVVGSIMAIAYVLWYAHQVRKDPSKSVCYDMKERIEERWGGQGESLEFTGRMKLSLLVFLGAFIVLVWGIVAQQWWFDNMTAVFLAAAAVLAFTCGLTEEDFMDTFIDGAADLMSVALVCGVARAVNILLENGLISDSILNYFSGVVNGMSPFVFIVVMLLVYCILGFFINSSSGLAVLSIPIMAPLGDAVGVSRAAIIAAYNYGQGLISYITPTGLILASLAMVDVPFSRWLKFVNPLLIATIVLNALLLIAQVAIG</sequence>
<feature type="transmembrane region" description="Helical" evidence="6">
    <location>
        <begin position="255"/>
        <end position="275"/>
    </location>
</feature>
<feature type="transmembrane region" description="Helical" evidence="6">
    <location>
        <begin position="498"/>
        <end position="516"/>
    </location>
</feature>
<dbReference type="EMBL" id="FNSH01000002">
    <property type="protein sequence ID" value="SEC29969.1"/>
    <property type="molecule type" value="Genomic_DNA"/>
</dbReference>
<dbReference type="InterPro" id="IPR051679">
    <property type="entry name" value="DASS-Related_Transporters"/>
</dbReference>
<dbReference type="PANTHER" id="PTHR43652">
    <property type="entry name" value="BASIC AMINO ACID ANTIPORTER YFCC-RELATED"/>
    <property type="match status" value="1"/>
</dbReference>
<feature type="transmembrane region" description="Helical" evidence="6">
    <location>
        <begin position="436"/>
        <end position="461"/>
    </location>
</feature>
<evidence type="ECO:0000256" key="5">
    <source>
        <dbReference type="ARBA" id="ARBA00023136"/>
    </source>
</evidence>
<comment type="subcellular location">
    <subcellularLocation>
        <location evidence="1">Cell membrane</location>
        <topology evidence="1">Multi-pass membrane protein</topology>
    </subcellularLocation>
</comment>
<dbReference type="GO" id="GO:0005886">
    <property type="term" value="C:plasma membrane"/>
    <property type="evidence" value="ECO:0007669"/>
    <property type="project" value="UniProtKB-SubCell"/>
</dbReference>
<evidence type="ECO:0000256" key="3">
    <source>
        <dbReference type="ARBA" id="ARBA00022692"/>
    </source>
</evidence>
<keyword evidence="4 6" id="KW-1133">Transmembrane helix</keyword>
<dbReference type="InterPro" id="IPR018385">
    <property type="entry name" value="C4_dicarb_anaerob_car-like"/>
</dbReference>
<feature type="transmembrane region" description="Helical" evidence="6">
    <location>
        <begin position="172"/>
        <end position="191"/>
    </location>
</feature>
<dbReference type="RefSeq" id="WP_002563872.1">
    <property type="nucleotide sequence ID" value="NZ_CALJSN010000003.1"/>
</dbReference>
<keyword evidence="3 6" id="KW-0812">Transmembrane</keyword>
<protein>
    <submittedName>
        <fullName evidence="7">Uncharacterized membrane protein YfcC, ion transporter superfamily</fullName>
    </submittedName>
</protein>
<name>A0AB38A8I2_9ACTN</name>
<gene>
    <name evidence="7" type="ORF">SAMN04489746_1618</name>
</gene>
<keyword evidence="5 6" id="KW-0472">Membrane</keyword>
<feature type="transmembrane region" description="Helical" evidence="6">
    <location>
        <begin position="136"/>
        <end position="160"/>
    </location>
</feature>
<feature type="transmembrane region" description="Helical" evidence="6">
    <location>
        <begin position="313"/>
        <end position="335"/>
    </location>
</feature>
<proteinExistence type="predicted"/>
<evidence type="ECO:0000256" key="6">
    <source>
        <dbReference type="SAM" id="Phobius"/>
    </source>
</evidence>
<feature type="transmembrane region" description="Helical" evidence="6">
    <location>
        <begin position="467"/>
        <end position="486"/>
    </location>
</feature>
<feature type="transmembrane region" description="Helical" evidence="6">
    <location>
        <begin position="409"/>
        <end position="429"/>
    </location>
</feature>
<dbReference type="Proteomes" id="UP000183687">
    <property type="component" value="Unassembled WGS sequence"/>
</dbReference>
<comment type="caution">
    <text evidence="7">The sequence shown here is derived from an EMBL/GenBank/DDBJ whole genome shotgun (WGS) entry which is preliminary data.</text>
</comment>
<evidence type="ECO:0000313" key="8">
    <source>
        <dbReference type="Proteomes" id="UP000183687"/>
    </source>
</evidence>
<dbReference type="PANTHER" id="PTHR43652:SF6">
    <property type="entry name" value="ARGININE REPRESSOR"/>
    <property type="match status" value="1"/>
</dbReference>
<organism evidence="7 8">
    <name type="scientific">Atopobium minutum</name>
    <dbReference type="NCBI Taxonomy" id="1381"/>
    <lineage>
        <taxon>Bacteria</taxon>
        <taxon>Bacillati</taxon>
        <taxon>Actinomycetota</taxon>
        <taxon>Coriobacteriia</taxon>
        <taxon>Coriobacteriales</taxon>
        <taxon>Atopobiaceae</taxon>
        <taxon>Atopobium</taxon>
    </lineage>
</organism>
<feature type="transmembrane region" description="Helical" evidence="6">
    <location>
        <begin position="23"/>
        <end position="46"/>
    </location>
</feature>
<feature type="transmembrane region" description="Helical" evidence="6">
    <location>
        <begin position="197"/>
        <end position="222"/>
    </location>
</feature>
<dbReference type="Pfam" id="PF03606">
    <property type="entry name" value="DcuC"/>
    <property type="match status" value="1"/>
</dbReference>
<evidence type="ECO:0000256" key="2">
    <source>
        <dbReference type="ARBA" id="ARBA00022475"/>
    </source>
</evidence>
<feature type="transmembrane region" description="Helical" evidence="6">
    <location>
        <begin position="229"/>
        <end position="249"/>
    </location>
</feature>
<keyword evidence="2" id="KW-1003">Cell membrane</keyword>
<feature type="transmembrane region" description="Helical" evidence="6">
    <location>
        <begin position="369"/>
        <end position="389"/>
    </location>
</feature>
<reference evidence="7 8" key="1">
    <citation type="submission" date="2016-10" db="EMBL/GenBank/DDBJ databases">
        <authorList>
            <person name="Varghese N."/>
            <person name="Submissions S."/>
        </authorList>
    </citation>
    <scope>NUCLEOTIDE SEQUENCE [LARGE SCALE GENOMIC DNA]</scope>
    <source>
        <strain evidence="7 8">DSM 20586</strain>
    </source>
</reference>
<evidence type="ECO:0000256" key="4">
    <source>
        <dbReference type="ARBA" id="ARBA00022989"/>
    </source>
</evidence>
<feature type="transmembrane region" description="Helical" evidence="6">
    <location>
        <begin position="341"/>
        <end position="357"/>
    </location>
</feature>
<dbReference type="AlphaFoldDB" id="A0AB38A8I2"/>
<evidence type="ECO:0000256" key="1">
    <source>
        <dbReference type="ARBA" id="ARBA00004651"/>
    </source>
</evidence>
<evidence type="ECO:0000313" key="7">
    <source>
        <dbReference type="EMBL" id="SEC29969.1"/>
    </source>
</evidence>